<dbReference type="EMBL" id="AOMA01000009">
    <property type="protein sequence ID" value="EMA46482.1"/>
    <property type="molecule type" value="Genomic_DNA"/>
</dbReference>
<dbReference type="PATRIC" id="fig|1227454.3.peg.279"/>
<dbReference type="InterPro" id="IPR018391">
    <property type="entry name" value="PQQ_b-propeller_rpt"/>
</dbReference>
<dbReference type="Gene3D" id="2.40.10.480">
    <property type="match status" value="1"/>
</dbReference>
<feature type="compositionally biased region" description="Basic and acidic residues" evidence="1">
    <location>
        <begin position="189"/>
        <end position="205"/>
    </location>
</feature>
<comment type="caution">
    <text evidence="3">The sequence shown here is derived from an EMBL/GenBank/DDBJ whole genome shotgun (WGS) entry which is preliminary data.</text>
</comment>
<feature type="compositionally biased region" description="Basic and acidic residues" evidence="1">
    <location>
        <begin position="7"/>
        <end position="20"/>
    </location>
</feature>
<dbReference type="PANTHER" id="PTHR34512:SF30">
    <property type="entry name" value="OUTER MEMBRANE PROTEIN ASSEMBLY FACTOR BAMB"/>
    <property type="match status" value="1"/>
</dbReference>
<reference evidence="3 4" key="1">
    <citation type="journal article" date="2014" name="PLoS Genet.">
        <title>Phylogenetically driven sequencing of extremely halophilic archaea reveals strategies for static and dynamic osmo-response.</title>
        <authorList>
            <person name="Becker E.A."/>
            <person name="Seitzer P.M."/>
            <person name="Tritt A."/>
            <person name="Larsen D."/>
            <person name="Krusor M."/>
            <person name="Yao A.I."/>
            <person name="Wu D."/>
            <person name="Madern D."/>
            <person name="Eisen J.A."/>
            <person name="Darling A.E."/>
            <person name="Facciotti M.T."/>
        </authorList>
    </citation>
    <scope>NUCLEOTIDE SEQUENCE [LARGE SCALE GENOMIC DNA]</scope>
    <source>
        <strain evidence="3 4">JCM 10879</strain>
    </source>
</reference>
<evidence type="ECO:0000313" key="4">
    <source>
        <dbReference type="Proteomes" id="UP000011607"/>
    </source>
</evidence>
<evidence type="ECO:0000313" key="3">
    <source>
        <dbReference type="EMBL" id="EMA46482.1"/>
    </source>
</evidence>
<protein>
    <submittedName>
        <fullName evidence="3">Pyrrolo-quinoline quinone repeat-containing protein</fullName>
    </submittedName>
</protein>
<dbReference type="Proteomes" id="UP000011607">
    <property type="component" value="Unassembled WGS sequence"/>
</dbReference>
<organism evidence="3 4">
    <name type="scientific">Halobiforma nitratireducens JCM 10879</name>
    <dbReference type="NCBI Taxonomy" id="1227454"/>
    <lineage>
        <taxon>Archaea</taxon>
        <taxon>Methanobacteriati</taxon>
        <taxon>Methanobacteriota</taxon>
        <taxon>Stenosarchaea group</taxon>
        <taxon>Halobacteria</taxon>
        <taxon>Halobacteriales</taxon>
        <taxon>Natrialbaceae</taxon>
        <taxon>Halobiforma</taxon>
    </lineage>
</organism>
<name>M0MLB1_9EURY</name>
<dbReference type="SUPFAM" id="SSF50998">
    <property type="entry name" value="Quinoprotein alcohol dehydrogenase-like"/>
    <property type="match status" value="2"/>
</dbReference>
<feature type="region of interest" description="Disordered" evidence="1">
    <location>
        <begin position="174"/>
        <end position="228"/>
    </location>
</feature>
<dbReference type="Pfam" id="PF13360">
    <property type="entry name" value="PQQ_2"/>
    <property type="match status" value="2"/>
</dbReference>
<dbReference type="OrthoDB" id="145878at2157"/>
<dbReference type="Gene3D" id="2.130.10.10">
    <property type="entry name" value="YVTN repeat-like/Quinoprotein amine dehydrogenase"/>
    <property type="match status" value="1"/>
</dbReference>
<dbReference type="AlphaFoldDB" id="M0MLB1"/>
<feature type="domain" description="Pyrrolo-quinoline quinone repeat" evidence="2">
    <location>
        <begin position="28"/>
        <end position="144"/>
    </location>
</feature>
<gene>
    <name evidence="3" type="ORF">C446_01393</name>
</gene>
<dbReference type="SMART" id="SM00564">
    <property type="entry name" value="PQQ"/>
    <property type="match status" value="6"/>
</dbReference>
<dbReference type="InterPro" id="IPR015943">
    <property type="entry name" value="WD40/YVTN_repeat-like_dom_sf"/>
</dbReference>
<keyword evidence="4" id="KW-1185">Reference proteome</keyword>
<proteinExistence type="predicted"/>
<dbReference type="PANTHER" id="PTHR34512">
    <property type="entry name" value="CELL SURFACE PROTEIN"/>
    <property type="match status" value="1"/>
</dbReference>
<dbReference type="InterPro" id="IPR011047">
    <property type="entry name" value="Quinoprotein_ADH-like_sf"/>
</dbReference>
<dbReference type="RefSeq" id="WP_006671251.1">
    <property type="nucleotide sequence ID" value="NZ_AOMA01000009.1"/>
</dbReference>
<evidence type="ECO:0000259" key="2">
    <source>
        <dbReference type="Pfam" id="PF13360"/>
    </source>
</evidence>
<feature type="compositionally biased region" description="Basic and acidic residues" evidence="1">
    <location>
        <begin position="218"/>
        <end position="228"/>
    </location>
</feature>
<evidence type="ECO:0000256" key="1">
    <source>
        <dbReference type="SAM" id="MobiDB-lite"/>
    </source>
</evidence>
<dbReference type="Gene3D" id="2.40.128.630">
    <property type="match status" value="1"/>
</dbReference>
<sequence>MTSWNQHKGDARNGGVRRDLEGPLRVKQSWTVDLTGSVGTPVLDRDTVYVGTGRGNCYALERETGRRRWVFETMNATSTTPVVTRTRVYVGTEEGTIYALDPATGDQQWATELPGSLSSSLTVADGRLYAGHTAGVSAIALEDGTGSPLETESADDGAVDDGDVVWTYETDAPAVGCPAVDDGENGGGDGERRFGERETEPDPHSNVDGNLETSFDTDFDHDTTHDDGQPVVFVGTEDETVLALAGATGEEEWTAPADGAVAGGPTVADGLVYVPDQGGTLLAMGVDSGQSWFSYDIRDGFVGSATVLPDDDTTFVGAEDGYLHVTDTSFGRRKLRGWLFAKKGVQLDGPLRGSPVVVGDVVCVGDATGSLYGLDVADDCTHLWHYGTDAAITGTPAVGDRQLFVGNEDGVFHCLTWRSDGRRP</sequence>
<feature type="domain" description="Pyrrolo-quinoline quinone repeat" evidence="2">
    <location>
        <begin position="228"/>
        <end position="416"/>
    </location>
</feature>
<feature type="region of interest" description="Disordered" evidence="1">
    <location>
        <begin position="1"/>
        <end position="20"/>
    </location>
</feature>
<dbReference type="InterPro" id="IPR002372">
    <property type="entry name" value="PQQ_rpt_dom"/>
</dbReference>
<dbReference type="eggNOG" id="arCOG02482">
    <property type="taxonomic scope" value="Archaea"/>
</dbReference>
<dbReference type="STRING" id="1227454.C446_01393"/>
<accession>M0MLB1</accession>